<dbReference type="InterPro" id="IPR030395">
    <property type="entry name" value="GP_PDE_dom"/>
</dbReference>
<dbReference type="Gene3D" id="2.60.120.260">
    <property type="entry name" value="Galactose-binding domain-like"/>
    <property type="match status" value="1"/>
</dbReference>
<feature type="chain" id="PRO_5038749229" evidence="1">
    <location>
        <begin position="23"/>
        <end position="476"/>
    </location>
</feature>
<feature type="domain" description="CBM6" evidence="2">
    <location>
        <begin position="329"/>
        <end position="471"/>
    </location>
</feature>
<dbReference type="PROSITE" id="PS51175">
    <property type="entry name" value="CBM6"/>
    <property type="match status" value="1"/>
</dbReference>
<evidence type="ECO:0000259" key="2">
    <source>
        <dbReference type="PROSITE" id="PS51175"/>
    </source>
</evidence>
<protein>
    <submittedName>
        <fullName evidence="4">Glycerophosphoryl diester phosphodiesterase</fullName>
    </submittedName>
</protein>
<dbReference type="GO" id="GO:0070291">
    <property type="term" value="P:N-acylethanolamine metabolic process"/>
    <property type="evidence" value="ECO:0007669"/>
    <property type="project" value="TreeGrafter"/>
</dbReference>
<dbReference type="PANTHER" id="PTHR46320:SF1">
    <property type="entry name" value="GLYCEROPHOSPHODIESTER PHOSPHODIESTERASE 1"/>
    <property type="match status" value="1"/>
</dbReference>
<dbReference type="AlphaFoldDB" id="A0A1G7AKQ3"/>
<dbReference type="Pfam" id="PF03009">
    <property type="entry name" value="GDPD"/>
    <property type="match status" value="1"/>
</dbReference>
<organism evidence="4 5">
    <name type="scientific">Auraticoccus monumenti</name>
    <dbReference type="NCBI Taxonomy" id="675864"/>
    <lineage>
        <taxon>Bacteria</taxon>
        <taxon>Bacillati</taxon>
        <taxon>Actinomycetota</taxon>
        <taxon>Actinomycetes</taxon>
        <taxon>Propionibacteriales</taxon>
        <taxon>Propionibacteriaceae</taxon>
        <taxon>Auraticoccus</taxon>
    </lineage>
</organism>
<gene>
    <name evidence="4" type="ORF">SAMN04489747_2655</name>
</gene>
<dbReference type="SUPFAM" id="SSF49785">
    <property type="entry name" value="Galactose-binding domain-like"/>
    <property type="match status" value="1"/>
</dbReference>
<dbReference type="Pfam" id="PF16387">
    <property type="entry name" value="DUF4996"/>
    <property type="match status" value="1"/>
</dbReference>
<sequence length="476" mass="52576">MPIRVRSALVLTIATLTAAVLAAGPLPVAADAAGRDGALAGIDRIRTELHRHGPGADLLVAAHRGQWRDAPENSLAAIEAAVEDGAEVVEIDVRLTSDGVPVLMHDTSVNRTTDGSGAVSSLTLEQVRRLHLKEGLGGAAARVTEHPVPTLAEAMEVVRGRALVNLDKGWPFREEILQVLQQTGTVDHGLFKGSPDVAQAEAFMARDPEIEYMHVVDDGTWAQALQFSGRQPVAVEVIFDRATDAQAQPEYLSQLAGRGRVWINTMWESLAAGHTDETSLRRDPDLGWETVVQRYRASMIQTDNVEALVHWRDRGDIRFWDRQRGPRTVRVQAEEPRAGGEGVAYHDTDDNRCASVSPEQDRLDVCTLRGARSLGWIRGGEWVEYDVEVVVPGRYAVSARVSSPYDPAGTMVMTWDGEPGATLSVPNTTDHNALRRVAVEERWFDRGAHRLRIEMPSTEYQNFNIDYVQLDWLTRR</sequence>
<dbReference type="EMBL" id="LT629688">
    <property type="protein sequence ID" value="SDE15401.1"/>
    <property type="molecule type" value="Genomic_DNA"/>
</dbReference>
<dbReference type="Gene3D" id="3.20.20.190">
    <property type="entry name" value="Phosphatidylinositol (PI) phosphodiesterase"/>
    <property type="match status" value="1"/>
</dbReference>
<dbReference type="SUPFAM" id="SSF51695">
    <property type="entry name" value="PLC-like phosphodiesterases"/>
    <property type="match status" value="1"/>
</dbReference>
<dbReference type="GO" id="GO:0008889">
    <property type="term" value="F:glycerophosphodiester phosphodiesterase activity"/>
    <property type="evidence" value="ECO:0007669"/>
    <property type="project" value="TreeGrafter"/>
</dbReference>
<dbReference type="GO" id="GO:0030246">
    <property type="term" value="F:carbohydrate binding"/>
    <property type="evidence" value="ECO:0007669"/>
    <property type="project" value="InterPro"/>
</dbReference>
<evidence type="ECO:0000256" key="1">
    <source>
        <dbReference type="SAM" id="SignalP"/>
    </source>
</evidence>
<dbReference type="CDD" id="cd08566">
    <property type="entry name" value="GDPD_AtGDE_like"/>
    <property type="match status" value="1"/>
</dbReference>
<dbReference type="GO" id="GO:0006644">
    <property type="term" value="P:phospholipid metabolic process"/>
    <property type="evidence" value="ECO:0007669"/>
    <property type="project" value="TreeGrafter"/>
</dbReference>
<reference evidence="4 5" key="1">
    <citation type="submission" date="2016-10" db="EMBL/GenBank/DDBJ databases">
        <authorList>
            <person name="de Groot N.N."/>
        </authorList>
    </citation>
    <scope>NUCLEOTIDE SEQUENCE [LARGE SCALE GENOMIC DNA]</scope>
    <source>
        <strain evidence="4 5">MON 2.2</strain>
    </source>
</reference>
<dbReference type="InterPro" id="IPR032160">
    <property type="entry name" value="DUF4996"/>
</dbReference>
<dbReference type="Pfam" id="PF18099">
    <property type="entry name" value="CBM_35_2"/>
    <property type="match status" value="1"/>
</dbReference>
<proteinExistence type="predicted"/>
<feature type="domain" description="GP-PDE" evidence="3">
    <location>
        <begin position="58"/>
        <end position="154"/>
    </location>
</feature>
<dbReference type="GO" id="GO:0006580">
    <property type="term" value="P:ethanolamine metabolic process"/>
    <property type="evidence" value="ECO:0007669"/>
    <property type="project" value="TreeGrafter"/>
</dbReference>
<keyword evidence="1" id="KW-0732">Signal</keyword>
<evidence type="ECO:0000313" key="4">
    <source>
        <dbReference type="EMBL" id="SDE15401.1"/>
    </source>
</evidence>
<dbReference type="PANTHER" id="PTHR46320">
    <property type="entry name" value="GLYCEROPHOSPHODIESTER PHOSPHODIESTERASE 1"/>
    <property type="match status" value="1"/>
</dbReference>
<name>A0A1G7AKQ3_9ACTN</name>
<dbReference type="Proteomes" id="UP000198546">
    <property type="component" value="Chromosome i"/>
</dbReference>
<accession>A0A1G7AKQ3</accession>
<dbReference type="InterPro" id="IPR005084">
    <property type="entry name" value="CBM6"/>
</dbReference>
<evidence type="ECO:0000259" key="3">
    <source>
        <dbReference type="PROSITE" id="PS51704"/>
    </source>
</evidence>
<keyword evidence="5" id="KW-1185">Reference proteome</keyword>
<dbReference type="InterPro" id="IPR017946">
    <property type="entry name" value="PLC-like_Pdiesterase_TIM-brl"/>
</dbReference>
<dbReference type="RefSeq" id="WP_197679035.1">
    <property type="nucleotide sequence ID" value="NZ_LT629688.1"/>
</dbReference>
<dbReference type="CDD" id="cd04080">
    <property type="entry name" value="CBM6_cellulase-like"/>
    <property type="match status" value="1"/>
</dbReference>
<evidence type="ECO:0000313" key="5">
    <source>
        <dbReference type="Proteomes" id="UP000198546"/>
    </source>
</evidence>
<dbReference type="InterPro" id="IPR041342">
    <property type="entry name" value="CBM35"/>
</dbReference>
<feature type="signal peptide" evidence="1">
    <location>
        <begin position="1"/>
        <end position="22"/>
    </location>
</feature>
<dbReference type="STRING" id="675864.SAMN04489747_2655"/>
<dbReference type="InterPro" id="IPR008979">
    <property type="entry name" value="Galactose-bd-like_sf"/>
</dbReference>
<dbReference type="PROSITE" id="PS51704">
    <property type="entry name" value="GP_PDE"/>
    <property type="match status" value="1"/>
</dbReference>
<dbReference type="GO" id="GO:0005886">
    <property type="term" value="C:plasma membrane"/>
    <property type="evidence" value="ECO:0007669"/>
    <property type="project" value="TreeGrafter"/>
</dbReference>